<dbReference type="InterPro" id="IPR031160">
    <property type="entry name" value="F_BAR_dom"/>
</dbReference>
<evidence type="ECO:0000259" key="10">
    <source>
        <dbReference type="PROSITE" id="PS50002"/>
    </source>
</evidence>
<proteinExistence type="predicted"/>
<dbReference type="Gene3D" id="6.10.140.470">
    <property type="match status" value="1"/>
</dbReference>
<name>A0A1B6EJR0_9HEMI</name>
<keyword evidence="2 7" id="KW-0728">SH3 domain</keyword>
<evidence type="ECO:0000256" key="1">
    <source>
        <dbReference type="ARBA" id="ARBA00004245"/>
    </source>
</evidence>
<gene>
    <name evidence="12" type="ORF">g.22605</name>
</gene>
<dbReference type="GO" id="GO:0005737">
    <property type="term" value="C:cytoplasm"/>
    <property type="evidence" value="ECO:0007669"/>
    <property type="project" value="TreeGrafter"/>
</dbReference>
<evidence type="ECO:0000256" key="5">
    <source>
        <dbReference type="ARBA" id="ARBA00023054"/>
    </source>
</evidence>
<keyword evidence="5 8" id="KW-0175">Coiled coil</keyword>
<keyword evidence="4" id="KW-0597">Phosphoprotein</keyword>
<sequence length="563" mass="64307">MESRERRSSSTSQQLLDRTRNRRTIRRFTKSVLQGQNGFEELRRYIKQGGDFCKDLSTVLHERSEAEMQYSKTLSKLSAKLLKLTKESTSTINTAWQRAAVEMEAQSEIHRVFATALTEEVVKPLKALVENQHRSRKAVEAAVDKTGKSLAEWRSAECKAKKQSFQSARENERMQDAMLDVRIAGVQSPTASTLHLHNTKLVSDKENAKMESKRRKAEDSVKKADVEYYTYCIRAERARLEWESAVLRGSHCFQSMEEERLQQLKELTDSYLHHYKDVGPKLTQSAARLVEPVNNVNVVTDLETLVALRETGQPVPEQLLPDFYAEHITLAMNRERRRQALVKLLQLIRQDLERERRGKQGVENLARALKQTPTFGTDDSQQNVTEKLHHMRSMLAYLEAARYKVQGALAELEGRNKESHPLASHIHMTRDRQGLQQSILKVPVWVRNDSIELPPDNIEWSDRGTADGNSVQPDSDFDEFSSQGSERDYQSSVLSQFPVLNDTTPCAGRCKALYHYAANLYDELNLNPGDVINIHDKQADGWWLGELNGVVGIFPATYVEEIK</sequence>
<dbReference type="EMBL" id="GECZ01031647">
    <property type="protein sequence ID" value="JAS38122.1"/>
    <property type="molecule type" value="Transcribed_RNA"/>
</dbReference>
<dbReference type="InterPro" id="IPR027267">
    <property type="entry name" value="AH/BAR_dom_sf"/>
</dbReference>
<feature type="domain" description="SH3" evidence="10">
    <location>
        <begin position="505"/>
        <end position="563"/>
    </location>
</feature>
<dbReference type="CDD" id="cd11823">
    <property type="entry name" value="SH3_Nostrin"/>
    <property type="match status" value="1"/>
</dbReference>
<evidence type="ECO:0000256" key="4">
    <source>
        <dbReference type="ARBA" id="ARBA00022553"/>
    </source>
</evidence>
<keyword evidence="6" id="KW-0206">Cytoskeleton</keyword>
<dbReference type="PROSITE" id="PS50002">
    <property type="entry name" value="SH3"/>
    <property type="match status" value="1"/>
</dbReference>
<dbReference type="Pfam" id="PF00611">
    <property type="entry name" value="FCH"/>
    <property type="match status" value="1"/>
</dbReference>
<dbReference type="GO" id="GO:0005886">
    <property type="term" value="C:plasma membrane"/>
    <property type="evidence" value="ECO:0007669"/>
    <property type="project" value="TreeGrafter"/>
</dbReference>
<evidence type="ECO:0000256" key="2">
    <source>
        <dbReference type="ARBA" id="ARBA00022443"/>
    </source>
</evidence>
<dbReference type="Gene3D" id="2.30.30.40">
    <property type="entry name" value="SH3 Domains"/>
    <property type="match status" value="1"/>
</dbReference>
<organism evidence="12">
    <name type="scientific">Cuerna arida</name>
    <dbReference type="NCBI Taxonomy" id="1464854"/>
    <lineage>
        <taxon>Eukaryota</taxon>
        <taxon>Metazoa</taxon>
        <taxon>Ecdysozoa</taxon>
        <taxon>Arthropoda</taxon>
        <taxon>Hexapoda</taxon>
        <taxon>Insecta</taxon>
        <taxon>Pterygota</taxon>
        <taxon>Neoptera</taxon>
        <taxon>Paraneoptera</taxon>
        <taxon>Hemiptera</taxon>
        <taxon>Auchenorrhyncha</taxon>
        <taxon>Membracoidea</taxon>
        <taxon>Cicadellidae</taxon>
        <taxon>Cicadellinae</taxon>
        <taxon>Proconiini</taxon>
        <taxon>Cuerna</taxon>
    </lineage>
</organism>
<keyword evidence="3" id="KW-0963">Cytoplasm</keyword>
<evidence type="ECO:0008006" key="13">
    <source>
        <dbReference type="Google" id="ProtNLM"/>
    </source>
</evidence>
<dbReference type="InterPro" id="IPR036028">
    <property type="entry name" value="SH3-like_dom_sf"/>
</dbReference>
<dbReference type="AlphaFoldDB" id="A0A1B6EJR0"/>
<dbReference type="SMART" id="SM00326">
    <property type="entry name" value="SH3"/>
    <property type="match status" value="1"/>
</dbReference>
<dbReference type="SMART" id="SM00055">
    <property type="entry name" value="FCH"/>
    <property type="match status" value="1"/>
</dbReference>
<dbReference type="InterPro" id="IPR001452">
    <property type="entry name" value="SH3_domain"/>
</dbReference>
<evidence type="ECO:0000256" key="7">
    <source>
        <dbReference type="PROSITE-ProRule" id="PRU00192"/>
    </source>
</evidence>
<dbReference type="FunFam" id="2.30.30.40:FF:000072">
    <property type="entry name" value="Unconventional Myosin IB"/>
    <property type="match status" value="1"/>
</dbReference>
<evidence type="ECO:0000259" key="11">
    <source>
        <dbReference type="PROSITE" id="PS51741"/>
    </source>
</evidence>
<feature type="domain" description="F-BAR" evidence="11">
    <location>
        <begin position="26"/>
        <end position="301"/>
    </location>
</feature>
<dbReference type="InterPro" id="IPR001060">
    <property type="entry name" value="FCH_dom"/>
</dbReference>
<dbReference type="Pfam" id="PF25610">
    <property type="entry name" value="HR1_TOCA"/>
    <property type="match status" value="1"/>
</dbReference>
<evidence type="ECO:0000256" key="9">
    <source>
        <dbReference type="SAM" id="MobiDB-lite"/>
    </source>
</evidence>
<dbReference type="SUPFAM" id="SSF50044">
    <property type="entry name" value="SH3-domain"/>
    <property type="match status" value="1"/>
</dbReference>
<dbReference type="GO" id="GO:0043226">
    <property type="term" value="C:organelle"/>
    <property type="evidence" value="ECO:0007669"/>
    <property type="project" value="UniProtKB-ARBA"/>
</dbReference>
<dbReference type="InterPro" id="IPR057870">
    <property type="entry name" value="HR1_TOCA"/>
</dbReference>
<evidence type="ECO:0000256" key="3">
    <source>
        <dbReference type="ARBA" id="ARBA00022490"/>
    </source>
</evidence>
<feature type="region of interest" description="Disordered" evidence="9">
    <location>
        <begin position="1"/>
        <end position="20"/>
    </location>
</feature>
<reference evidence="12" key="1">
    <citation type="submission" date="2015-11" db="EMBL/GenBank/DDBJ databases">
        <title>De novo transcriptome assembly of four potential Pierce s Disease insect vectors from Arizona vineyards.</title>
        <authorList>
            <person name="Tassone E.E."/>
        </authorList>
    </citation>
    <scope>NUCLEOTIDE SEQUENCE</scope>
</reference>
<dbReference type="CDD" id="cd07658">
    <property type="entry name" value="F-BAR_NOSTRIN"/>
    <property type="match status" value="1"/>
</dbReference>
<protein>
    <recommendedName>
        <fullName evidence="13">SH3 domain-containing protein</fullName>
    </recommendedName>
</protein>
<feature type="region of interest" description="Disordered" evidence="9">
    <location>
        <begin position="456"/>
        <end position="483"/>
    </location>
</feature>
<evidence type="ECO:0000256" key="6">
    <source>
        <dbReference type="ARBA" id="ARBA00023212"/>
    </source>
</evidence>
<dbReference type="GO" id="GO:0016192">
    <property type="term" value="P:vesicle-mediated transport"/>
    <property type="evidence" value="ECO:0007669"/>
    <property type="project" value="UniProtKB-ARBA"/>
</dbReference>
<dbReference type="PRINTS" id="PR00452">
    <property type="entry name" value="SH3DOMAIN"/>
</dbReference>
<dbReference type="Pfam" id="PF14604">
    <property type="entry name" value="SH3_9"/>
    <property type="match status" value="1"/>
</dbReference>
<evidence type="ECO:0000256" key="8">
    <source>
        <dbReference type="PROSITE-ProRule" id="PRU01077"/>
    </source>
</evidence>
<dbReference type="Gene3D" id="1.20.1270.60">
    <property type="entry name" value="Arfaptin homology (AH) domain/BAR domain"/>
    <property type="match status" value="1"/>
</dbReference>
<dbReference type="PANTHER" id="PTHR23065:SF7">
    <property type="entry name" value="NOSTRIN, ISOFORM H"/>
    <property type="match status" value="1"/>
</dbReference>
<comment type="subcellular location">
    <subcellularLocation>
        <location evidence="1">Cytoplasm</location>
        <location evidence="1">Cytoskeleton</location>
    </subcellularLocation>
</comment>
<dbReference type="InterPro" id="IPR035656">
    <property type="entry name" value="Nostrin_SH3"/>
</dbReference>
<dbReference type="SUPFAM" id="SSF103657">
    <property type="entry name" value="BAR/IMD domain-like"/>
    <property type="match status" value="1"/>
</dbReference>
<accession>A0A1B6EJR0</accession>
<dbReference type="PROSITE" id="PS51741">
    <property type="entry name" value="F_BAR"/>
    <property type="match status" value="1"/>
</dbReference>
<dbReference type="PANTHER" id="PTHR23065">
    <property type="entry name" value="PROLINE-SERINE-THREONINE PHOSPHATASE INTERACTING PROTEIN 1"/>
    <property type="match status" value="1"/>
</dbReference>
<evidence type="ECO:0000313" key="12">
    <source>
        <dbReference type="EMBL" id="JAS38122.1"/>
    </source>
</evidence>